<gene>
    <name evidence="3" type="ORF">ABIC75_001779</name>
</gene>
<dbReference type="InterPro" id="IPR011335">
    <property type="entry name" value="Restrct_endonuc-II-like"/>
</dbReference>
<accession>A0ABV2JT96</accession>
<dbReference type="NCBIfam" id="NF009150">
    <property type="entry name" value="PRK12497.1-3"/>
    <property type="match status" value="1"/>
</dbReference>
<proteinExistence type="inferred from homology"/>
<evidence type="ECO:0000256" key="1">
    <source>
        <dbReference type="ARBA" id="ARBA00006738"/>
    </source>
</evidence>
<keyword evidence="3" id="KW-0255">Endonuclease</keyword>
<evidence type="ECO:0000313" key="4">
    <source>
        <dbReference type="Proteomes" id="UP001549184"/>
    </source>
</evidence>
<evidence type="ECO:0000256" key="2">
    <source>
        <dbReference type="HAMAP-Rule" id="MF_00048"/>
    </source>
</evidence>
<comment type="similarity">
    <text evidence="1 2">Belongs to the UPF0102 family.</text>
</comment>
<keyword evidence="4" id="KW-1185">Reference proteome</keyword>
<evidence type="ECO:0000313" key="3">
    <source>
        <dbReference type="EMBL" id="MET3652057.1"/>
    </source>
</evidence>
<dbReference type="SUPFAM" id="SSF52980">
    <property type="entry name" value="Restriction endonuclease-like"/>
    <property type="match status" value="1"/>
</dbReference>
<dbReference type="InterPro" id="IPR011856">
    <property type="entry name" value="tRNA_endonuc-like_dom_sf"/>
</dbReference>
<protein>
    <recommendedName>
        <fullName evidence="2">UPF0102 protein ABIC75_001779</fullName>
    </recommendedName>
</protein>
<reference evidence="3 4" key="1">
    <citation type="submission" date="2024-06" db="EMBL/GenBank/DDBJ databases">
        <title>Sorghum-associated microbial communities from plants grown in Nebraska, USA.</title>
        <authorList>
            <person name="Schachtman D."/>
        </authorList>
    </citation>
    <scope>NUCLEOTIDE SEQUENCE [LARGE SCALE GENOMIC DNA]</scope>
    <source>
        <strain evidence="3 4">1073</strain>
    </source>
</reference>
<dbReference type="InterPro" id="IPR003509">
    <property type="entry name" value="UPF0102_YraN-like"/>
</dbReference>
<sequence length="119" mass="13145">MMRAAGAAFEQRACAELQRAGLKLLARNYTTRYGELDLVMLDRDIVVFVEVRHRLTSSRGGAAASVNSGKQAKLIKTAELWLAANSQHANRACRFDVVTYDGPHDRAVAHWLRAAFDAS</sequence>
<keyword evidence="3" id="KW-0378">Hydrolase</keyword>
<dbReference type="Gene3D" id="3.40.1350.10">
    <property type="match status" value="1"/>
</dbReference>
<dbReference type="EMBL" id="JBEPMU010000002">
    <property type="protein sequence ID" value="MET3652057.1"/>
    <property type="molecule type" value="Genomic_DNA"/>
</dbReference>
<dbReference type="NCBIfam" id="TIGR00252">
    <property type="entry name" value="YraN family protein"/>
    <property type="match status" value="1"/>
</dbReference>
<dbReference type="PANTHER" id="PTHR34039:SF1">
    <property type="entry name" value="UPF0102 PROTEIN YRAN"/>
    <property type="match status" value="1"/>
</dbReference>
<dbReference type="PANTHER" id="PTHR34039">
    <property type="entry name" value="UPF0102 PROTEIN YRAN"/>
    <property type="match status" value="1"/>
</dbReference>
<comment type="caution">
    <text evidence="3">The sequence shown here is derived from an EMBL/GenBank/DDBJ whole genome shotgun (WGS) entry which is preliminary data.</text>
</comment>
<dbReference type="Pfam" id="PF02021">
    <property type="entry name" value="UPF0102"/>
    <property type="match status" value="1"/>
</dbReference>
<keyword evidence="3" id="KW-0540">Nuclease</keyword>
<dbReference type="GO" id="GO:0004519">
    <property type="term" value="F:endonuclease activity"/>
    <property type="evidence" value="ECO:0007669"/>
    <property type="project" value="UniProtKB-KW"/>
</dbReference>
<organism evidence="3 4">
    <name type="scientific">Dyella japonica</name>
    <dbReference type="NCBI Taxonomy" id="231455"/>
    <lineage>
        <taxon>Bacteria</taxon>
        <taxon>Pseudomonadati</taxon>
        <taxon>Pseudomonadota</taxon>
        <taxon>Gammaproteobacteria</taxon>
        <taxon>Lysobacterales</taxon>
        <taxon>Rhodanobacteraceae</taxon>
        <taxon>Dyella</taxon>
    </lineage>
</organism>
<name>A0ABV2JT96_9GAMM</name>
<dbReference type="Proteomes" id="UP001549184">
    <property type="component" value="Unassembled WGS sequence"/>
</dbReference>
<dbReference type="HAMAP" id="MF_00048">
    <property type="entry name" value="UPF0102"/>
    <property type="match status" value="1"/>
</dbReference>